<dbReference type="InterPro" id="IPR010977">
    <property type="entry name" value="Aromatic_deC"/>
</dbReference>
<dbReference type="OrthoDB" id="9803665at2"/>
<comment type="cofactor">
    <cofactor evidence="1 6 7">
        <name>pyridoxal 5'-phosphate</name>
        <dbReference type="ChEBI" id="CHEBI:597326"/>
    </cofactor>
</comment>
<sequence length="469" mass="49933">MGTKELFSIAADHAARFRDTIDSRPHHPLRDYAGSLEAFAAPLPEQPSPLVDVLDQLVTTAEPGLHLMTGPRFFGWVIGGSHPMGVAADFLTSAWGQNAGNHTVSPSAAAVETVGGRWLLQLLGLPLEASVGFVTGATVANFTCLAAARGEVLLRAGWDADANGLFGAPPISVLIGDDAHTTVFSALQFLGLGHDRVIRVPTDDQGRIVPAGFEQAVADVSGPRIAILQAGQINTGACDDFGRLIPIAKSKGAWVHVDGAFGLWAQVSARRRHLTSGVEQADSWATDGHKWLQTPYDCGYAIVRDEVAHRRAMTISASYLPLASEGERDPSHYVPELSRRARGFATWAMIRHLGRQGIEALVDGASDVAASIAQALAKEPGIAIANDVLLNQVIVRFGADWPAEQADDLTKRTIGALQREGALFAGGAIWRGRQVLRLSVTNYQTNTAQAVEAVEAIVRAYRGERCAAA</sequence>
<evidence type="ECO:0000256" key="3">
    <source>
        <dbReference type="ARBA" id="ARBA00022793"/>
    </source>
</evidence>
<comment type="similarity">
    <text evidence="2 7">Belongs to the group II decarboxylase family.</text>
</comment>
<protein>
    <submittedName>
        <fullName evidence="8">Pyridoxal-dependent decarboxylase</fullName>
    </submittedName>
</protein>
<dbReference type="PANTHER" id="PTHR11999">
    <property type="entry name" value="GROUP II PYRIDOXAL-5-PHOSPHATE DECARBOXYLASE"/>
    <property type="match status" value="1"/>
</dbReference>
<dbReference type="GO" id="GO:0016831">
    <property type="term" value="F:carboxy-lyase activity"/>
    <property type="evidence" value="ECO:0007669"/>
    <property type="project" value="UniProtKB-KW"/>
</dbReference>
<evidence type="ECO:0000256" key="2">
    <source>
        <dbReference type="ARBA" id="ARBA00009533"/>
    </source>
</evidence>
<organism evidence="8 9">
    <name type="scientific">Rhizobium altiplani</name>
    <dbReference type="NCBI Taxonomy" id="1864509"/>
    <lineage>
        <taxon>Bacteria</taxon>
        <taxon>Pseudomonadati</taxon>
        <taxon>Pseudomonadota</taxon>
        <taxon>Alphaproteobacteria</taxon>
        <taxon>Hyphomicrobiales</taxon>
        <taxon>Rhizobiaceae</taxon>
        <taxon>Rhizobium/Agrobacterium group</taxon>
        <taxon>Rhizobium</taxon>
    </lineage>
</organism>
<keyword evidence="5 7" id="KW-0456">Lyase</keyword>
<dbReference type="GO" id="GO:0030170">
    <property type="term" value="F:pyridoxal phosphate binding"/>
    <property type="evidence" value="ECO:0007669"/>
    <property type="project" value="InterPro"/>
</dbReference>
<comment type="caution">
    <text evidence="8">The sequence shown here is derived from an EMBL/GenBank/DDBJ whole genome shotgun (WGS) entry which is preliminary data.</text>
</comment>
<evidence type="ECO:0000256" key="5">
    <source>
        <dbReference type="ARBA" id="ARBA00023239"/>
    </source>
</evidence>
<accession>A0A109JKZ0</accession>
<evidence type="ECO:0000313" key="8">
    <source>
        <dbReference type="EMBL" id="KWV50694.1"/>
    </source>
</evidence>
<proteinExistence type="inferred from homology"/>
<evidence type="ECO:0000256" key="1">
    <source>
        <dbReference type="ARBA" id="ARBA00001933"/>
    </source>
</evidence>
<dbReference type="SUPFAM" id="SSF53383">
    <property type="entry name" value="PLP-dependent transferases"/>
    <property type="match status" value="1"/>
</dbReference>
<evidence type="ECO:0000256" key="4">
    <source>
        <dbReference type="ARBA" id="ARBA00022898"/>
    </source>
</evidence>
<keyword evidence="4 6" id="KW-0663">Pyridoxal phosphate</keyword>
<evidence type="ECO:0000256" key="6">
    <source>
        <dbReference type="PIRSR" id="PIRSR602129-50"/>
    </source>
</evidence>
<dbReference type="EMBL" id="LNCD01000083">
    <property type="protein sequence ID" value="KWV50694.1"/>
    <property type="molecule type" value="Genomic_DNA"/>
</dbReference>
<dbReference type="GO" id="GO:0019752">
    <property type="term" value="P:carboxylic acid metabolic process"/>
    <property type="evidence" value="ECO:0007669"/>
    <property type="project" value="InterPro"/>
</dbReference>
<dbReference type="Pfam" id="PF00282">
    <property type="entry name" value="Pyridoxal_deC"/>
    <property type="match status" value="1"/>
</dbReference>
<dbReference type="PANTHER" id="PTHR11999:SF70">
    <property type="entry name" value="MIP05841P"/>
    <property type="match status" value="1"/>
</dbReference>
<dbReference type="InterPro" id="IPR015421">
    <property type="entry name" value="PyrdxlP-dep_Trfase_major"/>
</dbReference>
<dbReference type="Proteomes" id="UP000068164">
    <property type="component" value="Unassembled WGS sequence"/>
</dbReference>
<dbReference type="InterPro" id="IPR015422">
    <property type="entry name" value="PyrdxlP-dep_Trfase_small"/>
</dbReference>
<dbReference type="RefSeq" id="WP_062371093.1">
    <property type="nucleotide sequence ID" value="NZ_LNCD01000083.1"/>
</dbReference>
<dbReference type="Gene3D" id="3.90.1150.10">
    <property type="entry name" value="Aspartate Aminotransferase, domain 1"/>
    <property type="match status" value="1"/>
</dbReference>
<name>A0A109JKZ0_9HYPH</name>
<dbReference type="InterPro" id="IPR002129">
    <property type="entry name" value="PyrdxlP-dep_de-COase"/>
</dbReference>
<evidence type="ECO:0000313" key="9">
    <source>
        <dbReference type="Proteomes" id="UP000068164"/>
    </source>
</evidence>
<feature type="modified residue" description="N6-(pyridoxal phosphate)lysine" evidence="6">
    <location>
        <position position="290"/>
    </location>
</feature>
<dbReference type="AlphaFoldDB" id="A0A109JKZ0"/>
<gene>
    <name evidence="8" type="ORF">AS026_07955</name>
</gene>
<keyword evidence="9" id="KW-1185">Reference proteome</keyword>
<reference evidence="8 9" key="1">
    <citation type="submission" date="2015-11" db="EMBL/GenBank/DDBJ databases">
        <title>Draft Genome Sequence of the Strain BR 10423 (Rhizobium sp.) isolated from nodules of Mimosa pudica.</title>
        <authorList>
            <person name="Barauna A.C."/>
            <person name="Zilli J.E."/>
            <person name="Simoes-Araujo J.L."/>
            <person name="Reis V.M."/>
            <person name="James E.K."/>
            <person name="Reis F.B.Jr."/>
            <person name="Rouws L.F."/>
            <person name="Passos S.R."/>
            <person name="Gois S.R."/>
        </authorList>
    </citation>
    <scope>NUCLEOTIDE SEQUENCE [LARGE SCALE GENOMIC DNA]</scope>
    <source>
        <strain evidence="8 9">BR10423</strain>
    </source>
</reference>
<dbReference type="InterPro" id="IPR015424">
    <property type="entry name" value="PyrdxlP-dep_Trfase"/>
</dbReference>
<dbReference type="Gene3D" id="3.40.640.10">
    <property type="entry name" value="Type I PLP-dependent aspartate aminotransferase-like (Major domain)"/>
    <property type="match status" value="1"/>
</dbReference>
<evidence type="ECO:0000256" key="7">
    <source>
        <dbReference type="RuleBase" id="RU000382"/>
    </source>
</evidence>
<keyword evidence="3" id="KW-0210">Decarboxylase</keyword>